<accession>A0ABQ9ZUE3</accession>
<keyword evidence="2" id="KW-1185">Reference proteome</keyword>
<dbReference type="Proteomes" id="UP001234178">
    <property type="component" value="Unassembled WGS sequence"/>
</dbReference>
<name>A0ABQ9ZUE3_9CRUS</name>
<protein>
    <submittedName>
        <fullName evidence="1">Uncharacterized protein</fullName>
    </submittedName>
</protein>
<evidence type="ECO:0000313" key="2">
    <source>
        <dbReference type="Proteomes" id="UP001234178"/>
    </source>
</evidence>
<dbReference type="EMBL" id="JAOYFB010000005">
    <property type="protein sequence ID" value="KAK4016536.1"/>
    <property type="molecule type" value="Genomic_DNA"/>
</dbReference>
<reference evidence="1 2" key="1">
    <citation type="journal article" date="2023" name="Nucleic Acids Res.">
        <title>The hologenome of Daphnia magna reveals possible DNA methylation and microbiome-mediated evolution of the host genome.</title>
        <authorList>
            <person name="Chaturvedi A."/>
            <person name="Li X."/>
            <person name="Dhandapani V."/>
            <person name="Marshall H."/>
            <person name="Kissane S."/>
            <person name="Cuenca-Cambronero M."/>
            <person name="Asole G."/>
            <person name="Calvet F."/>
            <person name="Ruiz-Romero M."/>
            <person name="Marangio P."/>
            <person name="Guigo R."/>
            <person name="Rago D."/>
            <person name="Mirbahai L."/>
            <person name="Eastwood N."/>
            <person name="Colbourne J.K."/>
            <person name="Zhou J."/>
            <person name="Mallon E."/>
            <person name="Orsini L."/>
        </authorList>
    </citation>
    <scope>NUCLEOTIDE SEQUENCE [LARGE SCALE GENOMIC DNA]</scope>
    <source>
        <strain evidence="1">LRV0_1</strain>
    </source>
</reference>
<comment type="caution">
    <text evidence="1">The sequence shown here is derived from an EMBL/GenBank/DDBJ whole genome shotgun (WGS) entry which is preliminary data.</text>
</comment>
<evidence type="ECO:0000313" key="1">
    <source>
        <dbReference type="EMBL" id="KAK4016536.1"/>
    </source>
</evidence>
<gene>
    <name evidence="1" type="ORF">OUZ56_031493</name>
</gene>
<proteinExistence type="predicted"/>
<organism evidence="1 2">
    <name type="scientific">Daphnia magna</name>
    <dbReference type="NCBI Taxonomy" id="35525"/>
    <lineage>
        <taxon>Eukaryota</taxon>
        <taxon>Metazoa</taxon>
        <taxon>Ecdysozoa</taxon>
        <taxon>Arthropoda</taxon>
        <taxon>Crustacea</taxon>
        <taxon>Branchiopoda</taxon>
        <taxon>Diplostraca</taxon>
        <taxon>Cladocera</taxon>
        <taxon>Anomopoda</taxon>
        <taxon>Daphniidae</taxon>
        <taxon>Daphnia</taxon>
    </lineage>
</organism>
<sequence>MRPCIMRRKPTPVRKWCVRQRKLSALMSISLRKQRNSACGRRDSSNGWSRNISRAPITRPNMSAELLPKISKLSHGRMEQTCPPRSPALCVCAMRAHLIAMFSRQDSLNSRSVKKDRRNKGVAFAPKMNQQKQVEVDMKRFD</sequence>